<evidence type="ECO:0000256" key="2">
    <source>
        <dbReference type="ARBA" id="ARBA00011901"/>
    </source>
</evidence>
<organism evidence="6 7">
    <name type="scientific">Sphingomonas kaistensis</name>
    <dbReference type="NCBI Taxonomy" id="298708"/>
    <lineage>
        <taxon>Bacteria</taxon>
        <taxon>Pseudomonadati</taxon>
        <taxon>Pseudomonadota</taxon>
        <taxon>Alphaproteobacteria</taxon>
        <taxon>Sphingomonadales</taxon>
        <taxon>Sphingomonadaceae</taxon>
        <taxon>Sphingomonas</taxon>
    </lineage>
</organism>
<reference evidence="6 7" key="1">
    <citation type="submission" date="2020-03" db="EMBL/GenBank/DDBJ databases">
        <title>Genomic Encyclopedia of Type Strains, Phase IV (KMG-IV): sequencing the most valuable type-strain genomes for metagenomic binning, comparative biology and taxonomic classification.</title>
        <authorList>
            <person name="Goeker M."/>
        </authorList>
    </citation>
    <scope>NUCLEOTIDE SEQUENCE [LARGE SCALE GENOMIC DNA]</scope>
    <source>
        <strain evidence="6 7">DSM 16846</strain>
    </source>
</reference>
<feature type="region of interest" description="Disordered" evidence="4">
    <location>
        <begin position="73"/>
        <end position="93"/>
    </location>
</feature>
<keyword evidence="3 6" id="KW-0378">Hydrolase</keyword>
<dbReference type="Gene3D" id="3.40.630.40">
    <property type="entry name" value="Zn-dependent exopeptidases"/>
    <property type="match status" value="1"/>
</dbReference>
<dbReference type="Pfam" id="PF01520">
    <property type="entry name" value="Amidase_3"/>
    <property type="match status" value="1"/>
</dbReference>
<protein>
    <recommendedName>
        <fullName evidence="2">N-acetylmuramoyl-L-alanine amidase</fullName>
        <ecNumber evidence="2">3.5.1.28</ecNumber>
    </recommendedName>
</protein>
<evidence type="ECO:0000256" key="1">
    <source>
        <dbReference type="ARBA" id="ARBA00001561"/>
    </source>
</evidence>
<comment type="caution">
    <text evidence="6">The sequence shown here is derived from an EMBL/GenBank/DDBJ whole genome shotgun (WGS) entry which is preliminary data.</text>
</comment>
<dbReference type="EC" id="3.5.1.28" evidence="2"/>
<feature type="domain" description="MurNAc-LAA" evidence="5">
    <location>
        <begin position="134"/>
        <end position="284"/>
    </location>
</feature>
<sequence length="291" mass="30029">MRRPSPTLLLLSLAAIGVAGVVAAVAWGGEGDGQGLGLAVAGEARQGGLSLALAPAVADVRIIEARAPGRPLAVIDPGHGGRDGGAPGASGNAREKDVTLLIARELRDELARRGRVRIALTRDGDTALTLDDRAAIARRLGAGLFLAIHADSAPNAGARGATVYSLSEVASDEDAALLAARQNGEGAVASAPDASLRALLSDLAARDEMDGSADFALRILREARGRVLLRPEPHRFAAFRVLRRSGAPAVLFEAGYMSNAEDEAMLLDPVQRGRIVTSLARAIEAQAAIAR</sequence>
<evidence type="ECO:0000256" key="4">
    <source>
        <dbReference type="SAM" id="MobiDB-lite"/>
    </source>
</evidence>
<dbReference type="GO" id="GO:0030288">
    <property type="term" value="C:outer membrane-bounded periplasmic space"/>
    <property type="evidence" value="ECO:0007669"/>
    <property type="project" value="TreeGrafter"/>
</dbReference>
<dbReference type="EMBL" id="JAATJC010000001">
    <property type="protein sequence ID" value="NJC05336.1"/>
    <property type="molecule type" value="Genomic_DNA"/>
</dbReference>
<evidence type="ECO:0000313" key="7">
    <source>
        <dbReference type="Proteomes" id="UP000558192"/>
    </source>
</evidence>
<name>A0A7X5Y894_9SPHN</name>
<evidence type="ECO:0000259" key="5">
    <source>
        <dbReference type="SMART" id="SM00646"/>
    </source>
</evidence>
<dbReference type="GO" id="GO:0009253">
    <property type="term" value="P:peptidoglycan catabolic process"/>
    <property type="evidence" value="ECO:0007669"/>
    <property type="project" value="InterPro"/>
</dbReference>
<dbReference type="PANTHER" id="PTHR30404:SF0">
    <property type="entry name" value="N-ACETYLMURAMOYL-L-ALANINE AMIDASE AMIC"/>
    <property type="match status" value="1"/>
</dbReference>
<dbReference type="InterPro" id="IPR002508">
    <property type="entry name" value="MurNAc-LAA_cat"/>
</dbReference>
<comment type="catalytic activity">
    <reaction evidence="1">
        <text>Hydrolyzes the link between N-acetylmuramoyl residues and L-amino acid residues in certain cell-wall glycopeptides.</text>
        <dbReference type="EC" id="3.5.1.28"/>
    </reaction>
</comment>
<gene>
    <name evidence="6" type="ORF">GGQ97_001129</name>
</gene>
<proteinExistence type="predicted"/>
<evidence type="ECO:0000256" key="3">
    <source>
        <dbReference type="ARBA" id="ARBA00022801"/>
    </source>
</evidence>
<dbReference type="GO" id="GO:0008745">
    <property type="term" value="F:N-acetylmuramoyl-L-alanine amidase activity"/>
    <property type="evidence" value="ECO:0007669"/>
    <property type="project" value="UniProtKB-EC"/>
</dbReference>
<dbReference type="Proteomes" id="UP000558192">
    <property type="component" value="Unassembled WGS sequence"/>
</dbReference>
<dbReference type="SUPFAM" id="SSF53187">
    <property type="entry name" value="Zn-dependent exopeptidases"/>
    <property type="match status" value="1"/>
</dbReference>
<accession>A0A7X5Y894</accession>
<dbReference type="SMART" id="SM00646">
    <property type="entry name" value="Ami_3"/>
    <property type="match status" value="1"/>
</dbReference>
<dbReference type="InterPro" id="IPR050695">
    <property type="entry name" value="N-acetylmuramoyl_amidase_3"/>
</dbReference>
<dbReference type="AlphaFoldDB" id="A0A7X5Y894"/>
<keyword evidence="7" id="KW-1185">Reference proteome</keyword>
<evidence type="ECO:0000313" key="6">
    <source>
        <dbReference type="EMBL" id="NJC05336.1"/>
    </source>
</evidence>
<dbReference type="CDD" id="cd02696">
    <property type="entry name" value="MurNAc-LAA"/>
    <property type="match status" value="1"/>
</dbReference>
<dbReference type="PANTHER" id="PTHR30404">
    <property type="entry name" value="N-ACETYLMURAMOYL-L-ALANINE AMIDASE"/>
    <property type="match status" value="1"/>
</dbReference>
<dbReference type="RefSeq" id="WP_168068043.1">
    <property type="nucleotide sequence ID" value="NZ_JAATJC010000001.1"/>
</dbReference>